<comment type="subcellular location">
    <subcellularLocation>
        <location evidence="1">Cell membrane</location>
        <topology evidence="1">Multi-pass membrane protein</topology>
    </subcellularLocation>
</comment>
<dbReference type="Pfam" id="PF00892">
    <property type="entry name" value="EamA"/>
    <property type="match status" value="1"/>
</dbReference>
<feature type="transmembrane region" description="Helical" evidence="8">
    <location>
        <begin position="263"/>
        <end position="286"/>
    </location>
</feature>
<dbReference type="InterPro" id="IPR037185">
    <property type="entry name" value="EmrE-like"/>
</dbReference>
<keyword evidence="6 8" id="KW-1133">Transmembrane helix</keyword>
<sequence>MLKGILLSLSASMLFGCLYYLAIFLKPLAGVSIFGIRMVVTIPFLFLAVYLFKKQNEFLAFLQRLKREPHLLLIIFITASIVGGQMWLFLWAPNSGKAIEVSIGYLLMPIMMVAFGKVVYKETLSFNKWLAIVVAFVGVISNILLTGKISVESLFVCTGYPIYFSLRRKFGLSHLHSFVVEILYLLPVALYFISQLDMQYVEMQNPNIYYFIALLGLISGTALISYTLASTILPFNVLGLLGYVEPLLMLIVSFLIGEKLESESYILMICLLVSILFLVLDGIIALRQQHKKRKQVSGLRVNNE</sequence>
<keyword evidence="5 8" id="KW-0812">Transmembrane</keyword>
<feature type="transmembrane region" description="Helical" evidence="8">
    <location>
        <begin position="235"/>
        <end position="257"/>
    </location>
</feature>
<proteinExistence type="inferred from homology"/>
<evidence type="ECO:0000313" key="10">
    <source>
        <dbReference type="EMBL" id="MEG9476107.1"/>
    </source>
</evidence>
<evidence type="ECO:0000256" key="2">
    <source>
        <dbReference type="ARBA" id="ARBA00007362"/>
    </source>
</evidence>
<feature type="transmembrane region" description="Helical" evidence="8">
    <location>
        <begin position="208"/>
        <end position="228"/>
    </location>
</feature>
<feature type="transmembrane region" description="Helical" evidence="8">
    <location>
        <begin position="5"/>
        <end position="25"/>
    </location>
</feature>
<dbReference type="PROSITE" id="PS51257">
    <property type="entry name" value="PROKAR_LIPOPROTEIN"/>
    <property type="match status" value="1"/>
</dbReference>
<keyword evidence="4" id="KW-1003">Cell membrane</keyword>
<evidence type="ECO:0000313" key="11">
    <source>
        <dbReference type="Proteomes" id="UP001432017"/>
    </source>
</evidence>
<accession>A0ABU7ZFZ7</accession>
<evidence type="ECO:0000256" key="4">
    <source>
        <dbReference type="ARBA" id="ARBA00022475"/>
    </source>
</evidence>
<dbReference type="InterPro" id="IPR000620">
    <property type="entry name" value="EamA_dom"/>
</dbReference>
<dbReference type="EMBL" id="JBAJJM010000009">
    <property type="protein sequence ID" value="MEG9476107.1"/>
    <property type="molecule type" value="Genomic_DNA"/>
</dbReference>
<feature type="transmembrane region" description="Helical" evidence="8">
    <location>
        <begin position="178"/>
        <end position="196"/>
    </location>
</feature>
<dbReference type="InterPro" id="IPR004626">
    <property type="entry name" value="RarD"/>
</dbReference>
<dbReference type="NCBIfam" id="TIGR00688">
    <property type="entry name" value="rarD"/>
    <property type="match status" value="1"/>
</dbReference>
<gene>
    <name evidence="10" type="primary">rarD</name>
    <name evidence="10" type="ORF">V6W77_07440</name>
</gene>
<feature type="transmembrane region" description="Helical" evidence="8">
    <location>
        <begin position="31"/>
        <end position="51"/>
    </location>
</feature>
<evidence type="ECO:0000256" key="1">
    <source>
        <dbReference type="ARBA" id="ARBA00004651"/>
    </source>
</evidence>
<evidence type="ECO:0000256" key="7">
    <source>
        <dbReference type="ARBA" id="ARBA00023136"/>
    </source>
</evidence>
<keyword evidence="7 8" id="KW-0472">Membrane</keyword>
<keyword evidence="11" id="KW-1185">Reference proteome</keyword>
<evidence type="ECO:0000256" key="3">
    <source>
        <dbReference type="ARBA" id="ARBA00022448"/>
    </source>
</evidence>
<dbReference type="Proteomes" id="UP001432017">
    <property type="component" value="Unassembled WGS sequence"/>
</dbReference>
<name>A0ABU7ZFZ7_9PAST</name>
<feature type="domain" description="EamA" evidence="9">
    <location>
        <begin position="3"/>
        <end position="140"/>
    </location>
</feature>
<keyword evidence="3" id="KW-0813">Transport</keyword>
<protein>
    <submittedName>
        <fullName evidence="10">EamA family transporter RarD</fullName>
    </submittedName>
</protein>
<feature type="transmembrane region" description="Helical" evidence="8">
    <location>
        <begin position="149"/>
        <end position="166"/>
    </location>
</feature>
<feature type="transmembrane region" description="Helical" evidence="8">
    <location>
        <begin position="98"/>
        <end position="119"/>
    </location>
</feature>
<feature type="transmembrane region" description="Helical" evidence="8">
    <location>
        <begin position="71"/>
        <end position="92"/>
    </location>
</feature>
<reference evidence="10" key="1">
    <citation type="submission" date="2023-12" db="EMBL/GenBank/DDBJ databases">
        <title>Mannheima indologenes sp. nov. proposed for Clade V organisms of Mannheimia.</title>
        <authorList>
            <person name="Christensen H."/>
        </authorList>
    </citation>
    <scope>NUCLEOTIDE SEQUENCE</scope>
    <source>
        <strain evidence="10">M14.4</strain>
    </source>
</reference>
<comment type="caution">
    <text evidence="10">The sequence shown here is derived from an EMBL/GenBank/DDBJ whole genome shotgun (WGS) entry which is preliminary data.</text>
</comment>
<evidence type="ECO:0000259" key="9">
    <source>
        <dbReference type="Pfam" id="PF00892"/>
    </source>
</evidence>
<dbReference type="SUPFAM" id="SSF103481">
    <property type="entry name" value="Multidrug resistance efflux transporter EmrE"/>
    <property type="match status" value="1"/>
</dbReference>
<dbReference type="RefSeq" id="WP_334254257.1">
    <property type="nucleotide sequence ID" value="NZ_JBAJJM010000009.1"/>
</dbReference>
<evidence type="ECO:0000256" key="5">
    <source>
        <dbReference type="ARBA" id="ARBA00022692"/>
    </source>
</evidence>
<comment type="similarity">
    <text evidence="2">Belongs to the EamA transporter family.</text>
</comment>
<evidence type="ECO:0000256" key="6">
    <source>
        <dbReference type="ARBA" id="ARBA00022989"/>
    </source>
</evidence>
<evidence type="ECO:0000256" key="8">
    <source>
        <dbReference type="SAM" id="Phobius"/>
    </source>
</evidence>
<feature type="transmembrane region" description="Helical" evidence="8">
    <location>
        <begin position="126"/>
        <end position="143"/>
    </location>
</feature>
<organism evidence="10 11">
    <name type="scientific">Mannheimia indoligenes</name>
    <dbReference type="NCBI Taxonomy" id="3103145"/>
    <lineage>
        <taxon>Bacteria</taxon>
        <taxon>Pseudomonadati</taxon>
        <taxon>Pseudomonadota</taxon>
        <taxon>Gammaproteobacteria</taxon>
        <taxon>Pasteurellales</taxon>
        <taxon>Pasteurellaceae</taxon>
        <taxon>Mannheimia</taxon>
    </lineage>
</organism>